<dbReference type="NCBIfam" id="TIGR00594">
    <property type="entry name" value="polc"/>
    <property type="match status" value="1"/>
</dbReference>
<evidence type="ECO:0000256" key="2">
    <source>
        <dbReference type="ARBA" id="ARBA00009496"/>
    </source>
</evidence>
<dbReference type="Pfam" id="PF01336">
    <property type="entry name" value="tRNA_anti-codon"/>
    <property type="match status" value="1"/>
</dbReference>
<dbReference type="InterPro" id="IPR029460">
    <property type="entry name" value="DNAPol_HHH"/>
</dbReference>
<evidence type="ECO:0000313" key="11">
    <source>
        <dbReference type="EMBL" id="GFP24647.1"/>
    </source>
</evidence>
<keyword evidence="6" id="KW-0548">Nucleotidyltransferase</keyword>
<dbReference type="SUPFAM" id="SSF89550">
    <property type="entry name" value="PHP domain-like"/>
    <property type="match status" value="1"/>
</dbReference>
<evidence type="ECO:0000256" key="9">
    <source>
        <dbReference type="ARBA" id="ARBA00049244"/>
    </source>
</evidence>
<dbReference type="GO" id="GO:0008408">
    <property type="term" value="F:3'-5' exonuclease activity"/>
    <property type="evidence" value="ECO:0007669"/>
    <property type="project" value="InterPro"/>
</dbReference>
<keyword evidence="7" id="KW-0235">DNA replication</keyword>
<dbReference type="Pfam" id="PF02811">
    <property type="entry name" value="PHP"/>
    <property type="match status" value="1"/>
</dbReference>
<feature type="domain" description="Polymerase/histidinol phosphatase N-terminal" evidence="10">
    <location>
        <begin position="6"/>
        <end position="73"/>
    </location>
</feature>
<gene>
    <name evidence="11" type="ORF">HKBW3S25_00085</name>
</gene>
<dbReference type="InterPro" id="IPR016195">
    <property type="entry name" value="Pol/histidinol_Pase-like"/>
</dbReference>
<accession>A0A6V8NWT9</accession>
<dbReference type="InterPro" id="IPR004805">
    <property type="entry name" value="DnaE2/DnaE/PolC"/>
</dbReference>
<dbReference type="Proteomes" id="UP000543224">
    <property type="component" value="Unassembled WGS sequence"/>
</dbReference>
<protein>
    <recommendedName>
        <fullName evidence="4">DNA polymerase III subunit alpha</fullName>
        <ecNumber evidence="3">2.7.7.7</ecNumber>
    </recommendedName>
</protein>
<dbReference type="Gene3D" id="1.10.10.1600">
    <property type="entry name" value="Bacterial DNA polymerase III alpha subunit, thumb domain"/>
    <property type="match status" value="1"/>
</dbReference>
<organism evidence="11 12">
    <name type="scientific">Candidatus Hakubella thermalkaliphila</name>
    <dbReference type="NCBI Taxonomy" id="2754717"/>
    <lineage>
        <taxon>Bacteria</taxon>
        <taxon>Bacillati</taxon>
        <taxon>Actinomycetota</taxon>
        <taxon>Actinomycetota incertae sedis</taxon>
        <taxon>Candidatus Hakubellales</taxon>
        <taxon>Candidatus Hakubellaceae</taxon>
        <taxon>Candidatus Hakubella</taxon>
    </lineage>
</organism>
<evidence type="ECO:0000256" key="7">
    <source>
        <dbReference type="ARBA" id="ARBA00022705"/>
    </source>
</evidence>
<dbReference type="CDD" id="cd12113">
    <property type="entry name" value="PHP_PolIIIA_DnaE3"/>
    <property type="match status" value="1"/>
</dbReference>
<dbReference type="InterPro" id="IPR004365">
    <property type="entry name" value="NA-bd_OB_tRNA"/>
</dbReference>
<dbReference type="GO" id="GO:0005737">
    <property type="term" value="C:cytoplasm"/>
    <property type="evidence" value="ECO:0007669"/>
    <property type="project" value="UniProtKB-SubCell"/>
</dbReference>
<evidence type="ECO:0000256" key="5">
    <source>
        <dbReference type="ARBA" id="ARBA00022679"/>
    </source>
</evidence>
<evidence type="ECO:0000256" key="8">
    <source>
        <dbReference type="ARBA" id="ARBA00022932"/>
    </source>
</evidence>
<proteinExistence type="inferred from homology"/>
<dbReference type="Pfam" id="PF14579">
    <property type="entry name" value="HHH_6"/>
    <property type="match status" value="1"/>
</dbReference>
<dbReference type="Pfam" id="PF07733">
    <property type="entry name" value="DNA_pol3_alpha"/>
    <property type="match status" value="1"/>
</dbReference>
<comment type="catalytic activity">
    <reaction evidence="9">
        <text>DNA(n) + a 2'-deoxyribonucleoside 5'-triphosphate = DNA(n+1) + diphosphate</text>
        <dbReference type="Rhea" id="RHEA:22508"/>
        <dbReference type="Rhea" id="RHEA-COMP:17339"/>
        <dbReference type="Rhea" id="RHEA-COMP:17340"/>
        <dbReference type="ChEBI" id="CHEBI:33019"/>
        <dbReference type="ChEBI" id="CHEBI:61560"/>
        <dbReference type="ChEBI" id="CHEBI:173112"/>
        <dbReference type="EC" id="2.7.7.7"/>
    </reaction>
</comment>
<evidence type="ECO:0000256" key="4">
    <source>
        <dbReference type="ARBA" id="ARBA00019114"/>
    </source>
</evidence>
<evidence type="ECO:0000313" key="12">
    <source>
        <dbReference type="Proteomes" id="UP000543224"/>
    </source>
</evidence>
<dbReference type="CDD" id="cd04485">
    <property type="entry name" value="DnaE_OBF"/>
    <property type="match status" value="1"/>
</dbReference>
<dbReference type="NCBIfam" id="NF004226">
    <property type="entry name" value="PRK05673.1"/>
    <property type="match status" value="1"/>
</dbReference>
<dbReference type="Gene3D" id="3.20.20.140">
    <property type="entry name" value="Metal-dependent hydrolases"/>
    <property type="match status" value="1"/>
</dbReference>
<comment type="similarity">
    <text evidence="2">Belongs to the DNA polymerase type-C family. DnaE subfamily.</text>
</comment>
<reference evidence="11 12" key="1">
    <citation type="journal article" date="2020" name="Front. Microbiol.">
        <title>Single-cell genomics of novel Actinobacteria with the Wood-Ljungdahl pathway discovered in a serpentinizing system.</title>
        <authorList>
            <person name="Merino N."/>
            <person name="Kawai M."/>
            <person name="Boyd E.S."/>
            <person name="Colman D.R."/>
            <person name="McGlynn S.E."/>
            <person name="Nealson K.H."/>
            <person name="Kurokawa K."/>
            <person name="Hongoh Y."/>
        </authorList>
    </citation>
    <scope>NUCLEOTIDE SEQUENCE [LARGE SCALE GENOMIC DNA]</scope>
    <source>
        <strain evidence="11 12">S25</strain>
    </source>
</reference>
<dbReference type="AlphaFoldDB" id="A0A6V8NWT9"/>
<keyword evidence="5" id="KW-0808">Transferase</keyword>
<dbReference type="InterPro" id="IPR011708">
    <property type="entry name" value="DNA_pol3_alpha_NTPase_dom"/>
</dbReference>
<dbReference type="PANTHER" id="PTHR32294:SF0">
    <property type="entry name" value="DNA POLYMERASE III SUBUNIT ALPHA"/>
    <property type="match status" value="1"/>
</dbReference>
<name>A0A6V8NWT9_9ACTN</name>
<evidence type="ECO:0000256" key="6">
    <source>
        <dbReference type="ARBA" id="ARBA00022695"/>
    </source>
</evidence>
<dbReference type="PANTHER" id="PTHR32294">
    <property type="entry name" value="DNA POLYMERASE III SUBUNIT ALPHA"/>
    <property type="match status" value="1"/>
</dbReference>
<dbReference type="GO" id="GO:0003887">
    <property type="term" value="F:DNA-directed DNA polymerase activity"/>
    <property type="evidence" value="ECO:0007669"/>
    <property type="project" value="UniProtKB-KW"/>
</dbReference>
<sequence>MKDSFVHLHTHSEFSLLDGAIRIKELVGKIKEMGMRAVALTDHGSMYGAIEFYTEAREAGIKPIIGCEVYVAPKSRFDKASKEDKSHHLVLLARDAEGYRNLMKLVSKGFLEGFYYRPRVDRDLLIEHSNGLIALSACLSGQIPKLIARGKLERAEQVARELQDIFGKGNFFLEIMNQHLESQMEINEKMVEISERTGIPLVATNDVHYLEKTDHTAHDVLLCIQTGSTVDEADRLRFSSSEFYLRTPQEMRELMIECPQALENTLLIAEMCNLRIDLDQTLLPHYEPPEGYDLNTYLEKICWENLPRRYPEVTPEMEERLKKELGTIKEMGFSGYFLIVWDFINYAKNQKIMVGPGRGSAAGSIVSFILGITNVDPLKYGLLFERFLNPDRRSLPDIDIDFCYERRDEVLKYVAEKYGHNRVAQIITFSTMAARAAVRDAGRVFGVPYGRVDRLAKLIPMTLGMTLAEALEMVPELASEYKENPETRKILDTAMKLEGLVRQDSIHAAGVVISVDDLTGFTPLQRKTDPEIVTQYKMEDIQKIGLLKMDFLGLKTLTMIDKAVKIIQRTRGVEIDLDNLDLNDQMTYDMISRGETLGVFQLESSGMRALVVDLKPNRFEDIIALLALYRPGPLQSGMVKDFVAAKHGRKKIIYPHPSLESILKETYGIIVYQEQVMMIASKMAGFSMSEADILRGAISKKKRQLLAEQRDKFIGGAVANGYSEKVAEKVFDLVNLFAQYGFNKSHSTAYALISYQTAYLKAHYPIEFMAALLTERMGSKEKVAQYVVEAKRMGIEILPPDVNESYGNFTVVGDKIRFGLTAIANAGENVINSVVQERKQGGPYKSFYDFCSRIDPSVLNKRVVESLIKAGAFDSLGYSRKYLMMRYEKVISDVLKSRKDMALGQFSLFGTQEAQEFFEEETTIMHEEYPREDLMAMEKEILGLYVSDHPLMGLEGILKEVSDVEIADLEEAGDGSIKTIVGIISKIQKLYTKKGELMLFVTVEDMTSSVEVIVFPALLERYQDDLYPDNIVAITGRVDIKEDQVKIIANEVRDIEVEKEEKKSLTIKLKDMDVSPHLIGSLETILKSYPGRYPVHLYLYADNQATVLRLGEEFKVKPCELLFAEIRDLLGDRVGLVIN</sequence>
<evidence type="ECO:0000256" key="3">
    <source>
        <dbReference type="ARBA" id="ARBA00012417"/>
    </source>
</evidence>
<dbReference type="InterPro" id="IPR041931">
    <property type="entry name" value="DNA_pol3_alpha_thumb_dom"/>
</dbReference>
<dbReference type="EMBL" id="BLRX01000005">
    <property type="protein sequence ID" value="GFP24647.1"/>
    <property type="molecule type" value="Genomic_DNA"/>
</dbReference>
<dbReference type="InterPro" id="IPR040982">
    <property type="entry name" value="DNA_pol3_finger"/>
</dbReference>
<dbReference type="GO" id="GO:0003676">
    <property type="term" value="F:nucleic acid binding"/>
    <property type="evidence" value="ECO:0007669"/>
    <property type="project" value="InterPro"/>
</dbReference>
<comment type="caution">
    <text evidence="11">The sequence shown here is derived from an EMBL/GenBank/DDBJ whole genome shotgun (WGS) entry which is preliminary data.</text>
</comment>
<dbReference type="EC" id="2.7.7.7" evidence="3"/>
<dbReference type="InterPro" id="IPR004013">
    <property type="entry name" value="PHP_dom"/>
</dbReference>
<dbReference type="SMART" id="SM00481">
    <property type="entry name" value="POLIIIAc"/>
    <property type="match status" value="1"/>
</dbReference>
<evidence type="ECO:0000256" key="1">
    <source>
        <dbReference type="ARBA" id="ARBA00004496"/>
    </source>
</evidence>
<dbReference type="InterPro" id="IPR048472">
    <property type="entry name" value="DNA_pol_IIIA_C"/>
</dbReference>
<dbReference type="Gene3D" id="1.10.150.870">
    <property type="match status" value="1"/>
</dbReference>
<dbReference type="GO" id="GO:0006260">
    <property type="term" value="P:DNA replication"/>
    <property type="evidence" value="ECO:0007669"/>
    <property type="project" value="UniProtKB-KW"/>
</dbReference>
<dbReference type="InterPro" id="IPR003141">
    <property type="entry name" value="Pol/His_phosphatase_N"/>
</dbReference>
<evidence type="ECO:0000259" key="10">
    <source>
        <dbReference type="SMART" id="SM00481"/>
    </source>
</evidence>
<keyword evidence="8" id="KW-0239">DNA-directed DNA polymerase</keyword>
<dbReference type="NCBIfam" id="NF005298">
    <property type="entry name" value="PRK06826.1"/>
    <property type="match status" value="1"/>
</dbReference>
<dbReference type="Pfam" id="PF20914">
    <property type="entry name" value="DNA_pol_IIIA_C"/>
    <property type="match status" value="1"/>
</dbReference>
<dbReference type="Pfam" id="PF17657">
    <property type="entry name" value="DNA_pol3_finger"/>
    <property type="match status" value="1"/>
</dbReference>
<comment type="subcellular location">
    <subcellularLocation>
        <location evidence="1">Cytoplasm</location>
    </subcellularLocation>
</comment>